<dbReference type="PRINTS" id="PR00722">
    <property type="entry name" value="CHYMOTRYPSIN"/>
</dbReference>
<dbReference type="Pfam" id="PF00089">
    <property type="entry name" value="Trypsin"/>
    <property type="match status" value="1"/>
</dbReference>
<evidence type="ECO:0000256" key="4">
    <source>
        <dbReference type="SAM" id="SignalP"/>
    </source>
</evidence>
<dbReference type="PROSITE" id="PS50240">
    <property type="entry name" value="TRYPSIN_DOM"/>
    <property type="match status" value="1"/>
</dbReference>
<dbReference type="InterPro" id="IPR001254">
    <property type="entry name" value="Trypsin_dom"/>
</dbReference>
<reference evidence="6" key="2">
    <citation type="submission" date="2025-05" db="UniProtKB">
        <authorList>
            <consortium name="EnsemblMetazoa"/>
        </authorList>
    </citation>
    <scope>IDENTIFICATION</scope>
    <source>
        <strain evidence="6">Foshan</strain>
    </source>
</reference>
<evidence type="ECO:0000256" key="2">
    <source>
        <dbReference type="ARBA" id="ARBA00023180"/>
    </source>
</evidence>
<keyword evidence="4" id="KW-0732">Signal</keyword>
<feature type="chain" id="PRO_5046607342" description="Peptidase S1 domain-containing protein" evidence="4">
    <location>
        <begin position="21"/>
        <end position="321"/>
    </location>
</feature>
<keyword evidence="2" id="KW-0325">Glycoprotein</keyword>
<dbReference type="InterPro" id="IPR051487">
    <property type="entry name" value="Ser/Thr_Proteases_Immune/Dev"/>
</dbReference>
<dbReference type="InterPro" id="IPR043504">
    <property type="entry name" value="Peptidase_S1_PA_chymotrypsin"/>
</dbReference>
<keyword evidence="7" id="KW-1185">Reference proteome</keyword>
<sequence length="321" mass="36274">MIDISAIFVILSFVIGCTHASKCVLPEPGVCGVLPLKSEETDLAYTAYPWMAVLIAQPQQNGPIVAICGGSLISDELVLTAAHCFNILPDFSMLKVRLGGWNITTERSCNDRFCDGRIIDVAIETAFIHENFYQDFNSTNIHHDVALIKLVKRVNFTDFITPICMAESNSCTVPEDAKKFYRVVGWNILGKDYVANLTDFVGDRQQYSISTRSTHGTDCDYIFQPTIEICTKQVDNSENQYVDFGRSLISKESDGYWYLYGHGVWEFGNPNAMPYESDIFTRIACYRSWIESRCFLRTTFPEFKKGGQHAGSHRQPPPYFP</sequence>
<name>A0ABM1ZEV0_AEDAL</name>
<evidence type="ECO:0000256" key="3">
    <source>
        <dbReference type="ARBA" id="ARBA00024195"/>
    </source>
</evidence>
<dbReference type="SMART" id="SM00020">
    <property type="entry name" value="Tryp_SPc"/>
    <property type="match status" value="1"/>
</dbReference>
<dbReference type="GeneID" id="109425635"/>
<dbReference type="RefSeq" id="XP_019556420.3">
    <property type="nucleotide sequence ID" value="XM_019700875.3"/>
</dbReference>
<dbReference type="Proteomes" id="UP000069940">
    <property type="component" value="Unassembled WGS sequence"/>
</dbReference>
<dbReference type="PROSITE" id="PS00134">
    <property type="entry name" value="TRYPSIN_HIS"/>
    <property type="match status" value="1"/>
</dbReference>
<dbReference type="EnsemblMetazoa" id="AALFPA23_017780.R26048">
    <property type="protein sequence ID" value="AALFPA23_017780.P26048"/>
    <property type="gene ID" value="AALFPA23_017780"/>
</dbReference>
<reference evidence="7" key="1">
    <citation type="journal article" date="2015" name="Proc. Natl. Acad. Sci. U.S.A.">
        <title>Genome sequence of the Asian Tiger mosquito, Aedes albopictus, reveals insights into its biology, genetics, and evolution.</title>
        <authorList>
            <person name="Chen X.G."/>
            <person name="Jiang X."/>
            <person name="Gu J."/>
            <person name="Xu M."/>
            <person name="Wu Y."/>
            <person name="Deng Y."/>
            <person name="Zhang C."/>
            <person name="Bonizzoni M."/>
            <person name="Dermauw W."/>
            <person name="Vontas J."/>
            <person name="Armbruster P."/>
            <person name="Huang X."/>
            <person name="Yang Y."/>
            <person name="Zhang H."/>
            <person name="He W."/>
            <person name="Peng H."/>
            <person name="Liu Y."/>
            <person name="Wu K."/>
            <person name="Chen J."/>
            <person name="Lirakis M."/>
            <person name="Topalis P."/>
            <person name="Van Leeuwen T."/>
            <person name="Hall A.B."/>
            <person name="Jiang X."/>
            <person name="Thorpe C."/>
            <person name="Mueller R.L."/>
            <person name="Sun C."/>
            <person name="Waterhouse R.M."/>
            <person name="Yan G."/>
            <person name="Tu Z.J."/>
            <person name="Fang X."/>
            <person name="James A.A."/>
        </authorList>
    </citation>
    <scope>NUCLEOTIDE SEQUENCE [LARGE SCALE GENOMIC DNA]</scope>
    <source>
        <strain evidence="7">Foshan</strain>
    </source>
</reference>
<feature type="signal peptide" evidence="4">
    <location>
        <begin position="1"/>
        <end position="20"/>
    </location>
</feature>
<comment type="similarity">
    <text evidence="3">Belongs to the peptidase S1 family. CLIP subfamily.</text>
</comment>
<evidence type="ECO:0000313" key="6">
    <source>
        <dbReference type="EnsemblMetazoa" id="AALFPA23_017780.P26048"/>
    </source>
</evidence>
<protein>
    <recommendedName>
        <fullName evidence="5">Peptidase S1 domain-containing protein</fullName>
    </recommendedName>
</protein>
<organism evidence="6 7">
    <name type="scientific">Aedes albopictus</name>
    <name type="common">Asian tiger mosquito</name>
    <name type="synonym">Stegomyia albopicta</name>
    <dbReference type="NCBI Taxonomy" id="7160"/>
    <lineage>
        <taxon>Eukaryota</taxon>
        <taxon>Metazoa</taxon>
        <taxon>Ecdysozoa</taxon>
        <taxon>Arthropoda</taxon>
        <taxon>Hexapoda</taxon>
        <taxon>Insecta</taxon>
        <taxon>Pterygota</taxon>
        <taxon>Neoptera</taxon>
        <taxon>Endopterygota</taxon>
        <taxon>Diptera</taxon>
        <taxon>Nematocera</taxon>
        <taxon>Culicoidea</taxon>
        <taxon>Culicidae</taxon>
        <taxon>Culicinae</taxon>
        <taxon>Aedini</taxon>
        <taxon>Aedes</taxon>
        <taxon>Stegomyia</taxon>
    </lineage>
</organism>
<keyword evidence="1" id="KW-1015">Disulfide bond</keyword>
<dbReference type="InterPro" id="IPR009003">
    <property type="entry name" value="Peptidase_S1_PA"/>
</dbReference>
<evidence type="ECO:0000256" key="1">
    <source>
        <dbReference type="ARBA" id="ARBA00023157"/>
    </source>
</evidence>
<evidence type="ECO:0000259" key="5">
    <source>
        <dbReference type="PROSITE" id="PS50240"/>
    </source>
</evidence>
<dbReference type="InterPro" id="IPR018114">
    <property type="entry name" value="TRYPSIN_HIS"/>
</dbReference>
<dbReference type="InterPro" id="IPR001314">
    <property type="entry name" value="Peptidase_S1A"/>
</dbReference>
<dbReference type="PANTHER" id="PTHR24256">
    <property type="entry name" value="TRYPTASE-RELATED"/>
    <property type="match status" value="1"/>
</dbReference>
<evidence type="ECO:0000313" key="7">
    <source>
        <dbReference type="Proteomes" id="UP000069940"/>
    </source>
</evidence>
<dbReference type="Gene3D" id="2.40.10.10">
    <property type="entry name" value="Trypsin-like serine proteases"/>
    <property type="match status" value="2"/>
</dbReference>
<accession>A0ABM1ZEV0</accession>
<feature type="domain" description="Peptidase S1" evidence="5">
    <location>
        <begin position="14"/>
        <end position="295"/>
    </location>
</feature>
<dbReference type="SUPFAM" id="SSF50494">
    <property type="entry name" value="Trypsin-like serine proteases"/>
    <property type="match status" value="1"/>
</dbReference>
<proteinExistence type="inferred from homology"/>